<dbReference type="InterPro" id="IPR003191">
    <property type="entry name" value="Guanylate-bd/ATL_C"/>
</dbReference>
<evidence type="ECO:0000313" key="6">
    <source>
        <dbReference type="Proteomes" id="UP000030754"/>
    </source>
</evidence>
<feature type="compositionally biased region" description="Polar residues" evidence="2">
    <location>
        <begin position="313"/>
        <end position="322"/>
    </location>
</feature>
<dbReference type="InterPro" id="IPR036543">
    <property type="entry name" value="Guanylate-bd_C_sf"/>
</dbReference>
<feature type="region of interest" description="Disordered" evidence="2">
    <location>
        <begin position="1"/>
        <end position="53"/>
    </location>
</feature>
<feature type="compositionally biased region" description="Basic and acidic residues" evidence="2">
    <location>
        <begin position="998"/>
        <end position="1031"/>
    </location>
</feature>
<dbReference type="Pfam" id="PF02263">
    <property type="entry name" value="GBP"/>
    <property type="match status" value="1"/>
</dbReference>
<feature type="region of interest" description="Disordered" evidence="2">
    <location>
        <begin position="304"/>
        <end position="326"/>
    </location>
</feature>
<dbReference type="Gene3D" id="1.20.1000.10">
    <property type="entry name" value="Guanylate-binding protein, C-terminal domain"/>
    <property type="match status" value="1"/>
</dbReference>
<feature type="domain" description="Guanylate-binding protein N-terminal" evidence="3">
    <location>
        <begin position="397"/>
        <end position="601"/>
    </location>
</feature>
<dbReference type="RefSeq" id="XP_013433214.1">
    <property type="nucleotide sequence ID" value="XM_013577760.1"/>
</dbReference>
<dbReference type="OrthoDB" id="2135133at2759"/>
<evidence type="ECO:0000256" key="2">
    <source>
        <dbReference type="SAM" id="MobiDB-lite"/>
    </source>
</evidence>
<name>U6MKH8_9EIME</name>
<organism evidence="5 6">
    <name type="scientific">Eimeria necatrix</name>
    <dbReference type="NCBI Taxonomy" id="51315"/>
    <lineage>
        <taxon>Eukaryota</taxon>
        <taxon>Sar</taxon>
        <taxon>Alveolata</taxon>
        <taxon>Apicomplexa</taxon>
        <taxon>Conoidasida</taxon>
        <taxon>Coccidia</taxon>
        <taxon>Eucoccidiorida</taxon>
        <taxon>Eimeriorina</taxon>
        <taxon>Eimeriidae</taxon>
        <taxon>Eimeria</taxon>
    </lineage>
</organism>
<dbReference type="PANTHER" id="PTHR10751">
    <property type="entry name" value="GUANYLATE BINDING PROTEIN"/>
    <property type="match status" value="1"/>
</dbReference>
<keyword evidence="1" id="KW-0378">Hydrolase</keyword>
<dbReference type="GeneID" id="25478156"/>
<feature type="domain" description="Guanylate-binding protein/Atlastin C-terminal" evidence="4">
    <location>
        <begin position="783"/>
        <end position="1057"/>
    </location>
</feature>
<sequence>MFASPLPPGPDLPSVTSAGAAGFVTSGTESLQRGAEQRQGLKNYPADNPDGKLTGAYTEGTKLTGTNACPVKRLSSVDVEGSDVNLTASLDTFIAGVQGQRPQNCQTAVTSHSPQPESKDEAGAIHTGSAKNPGEGISGVTRELRRGGTMEGYGRSSYMQSALGSVFPEAYTNSYVVPREGEAASLPATSSYQVVLSDGTSYPSAVFPGVSGRESVTRSSLPHAAAPHSYFSPANVAQEIPSYPYTETIHYAEPATAVSPVTGGTTNYYTSCYRRQFPASPIVADSAAVDDDGVPAVSLPHEKDFAGRKSHGVSDQQKTQNAEAADRPTITSLTEPMLLVDGIMGLPLRGQAPSDRGTALLSNPLAHSRDGRLITTKKKLLPRPMQLIHVNRWDGKEVLTVDEGARRWLAELSTRYVAVISICGELQTGKSGLANLLLDEWVFAYSTAVYDGISRFRQGIRTRYSSQAEVTKSERCFHVAFSESCSNIMSSTVGFAVGSSTAAPVVHKGSRFVQRAESEGKTEGVWVSAVESEGDKDNLVYLVLDFEGIGSRRKTVEHDQRLFTLALLVSHFLVFVTRGAVDSDTLFSLASASAWTQRLRMTHGGVDRPNQKPPTPSHGGPTLSPAAKGKADMTSLPPKPGIASSSSSWRAPALLWVLQDFNMSMVDEQQNPLTAGDYLEALLSLSVSRETKHLSKLALGLENPQIRMARQEVSELFEDRDCVALPSPLGQYTAYSQQPPSGQTQTRALESVSVSEFVPLYQRRLAQLRCRVFRDCKGRALDGTALTGIALTRILEKLVEGINEGEVPESVRLLGSIQHDECRRWKQVCEEAFTKDLREAFQAKLPVTTKELQEGAEQLQRKYLQHFKIHAIGDEEVLRHYKTQLKEKLRRITERAVEENDRHAEWKCRQKAKLLSDKLGIDQKISGKLYMDLQALSDDLNLLRQEYNAEVRGPQHVHQRVLNDYIDQLLSKGAKAVADALKDLARDSERTAALLHQKTMDAERKGDKATKLEQELQNKDNEAEQLRRELEDEREQQTLQEERHKQETKELRRELAEQRETNQRLSALYHSRVMDEDDGYRYGVRRSKHSAVGLNDQPRCFGNKCTIM</sequence>
<feature type="region of interest" description="Disordered" evidence="2">
    <location>
        <begin position="996"/>
        <end position="1064"/>
    </location>
</feature>
<feature type="compositionally biased region" description="Pro residues" evidence="2">
    <location>
        <begin position="1"/>
        <end position="11"/>
    </location>
</feature>
<feature type="region of interest" description="Disordered" evidence="2">
    <location>
        <begin position="106"/>
        <end position="140"/>
    </location>
</feature>
<evidence type="ECO:0000259" key="4">
    <source>
        <dbReference type="Pfam" id="PF02841"/>
    </source>
</evidence>
<reference evidence="5" key="1">
    <citation type="submission" date="2013-10" db="EMBL/GenBank/DDBJ databases">
        <title>Genomic analysis of the causative agents of coccidiosis in chickens.</title>
        <authorList>
            <person name="Reid A.J."/>
            <person name="Blake D."/>
            <person name="Billington K."/>
            <person name="Browne H."/>
            <person name="Dunn M."/>
            <person name="Hung S."/>
            <person name="Kawahara F."/>
            <person name="Miranda-Saavedra D."/>
            <person name="Mourier T."/>
            <person name="Nagra H."/>
            <person name="Otto T.D."/>
            <person name="Rawlings N."/>
            <person name="Sanchez A."/>
            <person name="Sanders M."/>
            <person name="Subramaniam C."/>
            <person name="Tay Y."/>
            <person name="Dear P."/>
            <person name="Doerig C."/>
            <person name="Gruber A."/>
            <person name="Parkinson J."/>
            <person name="Shirley M."/>
            <person name="Wan K.L."/>
            <person name="Berriman M."/>
            <person name="Tomley F."/>
            <person name="Pain A."/>
        </authorList>
    </citation>
    <scope>NUCLEOTIDE SEQUENCE [LARGE SCALE GENOMIC DNA]</scope>
    <source>
        <strain evidence="5">Houghton</strain>
    </source>
</reference>
<dbReference type="EMBL" id="HG723010">
    <property type="protein sequence ID" value="CDJ64747.1"/>
    <property type="molecule type" value="Genomic_DNA"/>
</dbReference>
<dbReference type="Pfam" id="PF02841">
    <property type="entry name" value="GBP_C"/>
    <property type="match status" value="1"/>
</dbReference>
<dbReference type="InterPro" id="IPR015894">
    <property type="entry name" value="Guanylate-bd_N"/>
</dbReference>
<feature type="compositionally biased region" description="Polar residues" evidence="2">
    <location>
        <begin position="106"/>
        <end position="116"/>
    </location>
</feature>
<evidence type="ECO:0000256" key="1">
    <source>
        <dbReference type="ARBA" id="ARBA00022801"/>
    </source>
</evidence>
<reference evidence="5" key="2">
    <citation type="submission" date="2013-10" db="EMBL/GenBank/DDBJ databases">
        <authorList>
            <person name="Aslett M."/>
        </authorList>
    </citation>
    <scope>NUCLEOTIDE SEQUENCE [LARGE SCALE GENOMIC DNA]</scope>
    <source>
        <strain evidence="5">Houghton</strain>
    </source>
</reference>
<gene>
    <name evidence="5" type="ORF">ENH_00080270</name>
</gene>
<dbReference type="Gene3D" id="3.40.50.300">
    <property type="entry name" value="P-loop containing nucleotide triphosphate hydrolases"/>
    <property type="match status" value="1"/>
</dbReference>
<dbReference type="GO" id="GO:0003924">
    <property type="term" value="F:GTPase activity"/>
    <property type="evidence" value="ECO:0007669"/>
    <property type="project" value="InterPro"/>
</dbReference>
<dbReference type="InterPro" id="IPR027417">
    <property type="entry name" value="P-loop_NTPase"/>
</dbReference>
<dbReference type="GO" id="GO:0005525">
    <property type="term" value="F:GTP binding"/>
    <property type="evidence" value="ECO:0007669"/>
    <property type="project" value="InterPro"/>
</dbReference>
<feature type="compositionally biased region" description="Basic and acidic residues" evidence="2">
    <location>
        <begin position="1040"/>
        <end position="1062"/>
    </location>
</feature>
<dbReference type="Proteomes" id="UP000030754">
    <property type="component" value="Unassembled WGS sequence"/>
</dbReference>
<dbReference type="SUPFAM" id="SSF52540">
    <property type="entry name" value="P-loop containing nucleoside triphosphate hydrolases"/>
    <property type="match status" value="1"/>
</dbReference>
<dbReference type="VEuPathDB" id="ToxoDB:ENH_00080270"/>
<keyword evidence="6" id="KW-1185">Reference proteome</keyword>
<proteinExistence type="predicted"/>
<evidence type="ECO:0000259" key="3">
    <source>
        <dbReference type="Pfam" id="PF02263"/>
    </source>
</evidence>
<dbReference type="SUPFAM" id="SSF48340">
    <property type="entry name" value="Interferon-induced guanylate-binding protein 1 (GBP1), C-terminal domain"/>
    <property type="match status" value="1"/>
</dbReference>
<evidence type="ECO:0000313" key="5">
    <source>
        <dbReference type="EMBL" id="CDJ64747.1"/>
    </source>
</evidence>
<protein>
    <submittedName>
        <fullName evidence="5">Guanylate binding protein, putative</fullName>
    </submittedName>
</protein>
<accession>U6MKH8</accession>
<feature type="region of interest" description="Disordered" evidence="2">
    <location>
        <begin position="603"/>
        <end position="646"/>
    </location>
</feature>
<dbReference type="AlphaFoldDB" id="U6MKH8"/>